<accession>A0ABS2N3T8</accession>
<name>A0ABS2N3T8_9BACI</name>
<reference evidence="1 2" key="1">
    <citation type="submission" date="2021-01" db="EMBL/GenBank/DDBJ databases">
        <title>Genomic Encyclopedia of Type Strains, Phase IV (KMG-IV): sequencing the most valuable type-strain genomes for metagenomic binning, comparative biology and taxonomic classification.</title>
        <authorList>
            <person name="Goeker M."/>
        </authorList>
    </citation>
    <scope>NUCLEOTIDE SEQUENCE [LARGE SCALE GENOMIC DNA]</scope>
    <source>
        <strain evidence="1 2">DSM 23711</strain>
    </source>
</reference>
<evidence type="ECO:0000313" key="1">
    <source>
        <dbReference type="EMBL" id="MBM7572708.1"/>
    </source>
</evidence>
<evidence type="ECO:0000313" key="2">
    <source>
        <dbReference type="Proteomes" id="UP001296943"/>
    </source>
</evidence>
<sequence>MEMANCPECNQLFIKDKHEICPQCYQKDAEAYKELTSLIKEKPSIPLNEAFDQLDISSDTFLRWRRNGRI</sequence>
<proteinExistence type="predicted"/>
<dbReference type="EMBL" id="JAFBDR010000020">
    <property type="protein sequence ID" value="MBM7572708.1"/>
    <property type="molecule type" value="Genomic_DNA"/>
</dbReference>
<dbReference type="Proteomes" id="UP001296943">
    <property type="component" value="Unassembled WGS sequence"/>
</dbReference>
<dbReference type="RefSeq" id="WP_204501299.1">
    <property type="nucleotide sequence ID" value="NZ_JAFBDR010000020.1"/>
</dbReference>
<gene>
    <name evidence="1" type="ORF">JOC48_003239</name>
</gene>
<evidence type="ECO:0008006" key="3">
    <source>
        <dbReference type="Google" id="ProtNLM"/>
    </source>
</evidence>
<comment type="caution">
    <text evidence="1">The sequence shown here is derived from an EMBL/GenBank/DDBJ whole genome shotgun (WGS) entry which is preliminary data.</text>
</comment>
<keyword evidence="2" id="KW-1185">Reference proteome</keyword>
<organism evidence="1 2">
    <name type="scientific">Aquibacillus albus</name>
    <dbReference type="NCBI Taxonomy" id="1168171"/>
    <lineage>
        <taxon>Bacteria</taxon>
        <taxon>Bacillati</taxon>
        <taxon>Bacillota</taxon>
        <taxon>Bacilli</taxon>
        <taxon>Bacillales</taxon>
        <taxon>Bacillaceae</taxon>
        <taxon>Aquibacillus</taxon>
    </lineage>
</organism>
<protein>
    <recommendedName>
        <fullName evidence="3">MerR family transcriptional regulator</fullName>
    </recommendedName>
</protein>